<feature type="domain" description="GTP-binding protein LepA C-terminal" evidence="1">
    <location>
        <begin position="53"/>
        <end position="89"/>
    </location>
</feature>
<organism evidence="2">
    <name type="scientific">Physcomitrium patens</name>
    <name type="common">Spreading-leaved earth moss</name>
    <name type="synonym">Physcomitrella patens</name>
    <dbReference type="NCBI Taxonomy" id="3218"/>
    <lineage>
        <taxon>Eukaryota</taxon>
        <taxon>Viridiplantae</taxon>
        <taxon>Streptophyta</taxon>
        <taxon>Embryophyta</taxon>
        <taxon>Bryophyta</taxon>
        <taxon>Bryophytina</taxon>
        <taxon>Bryopsida</taxon>
        <taxon>Funariidae</taxon>
        <taxon>Funariales</taxon>
        <taxon>Funariaceae</taxon>
        <taxon>Physcomitrium</taxon>
    </lineage>
</organism>
<evidence type="ECO:0000259" key="1">
    <source>
        <dbReference type="Pfam" id="PF06421"/>
    </source>
</evidence>
<reference evidence="2 4" key="1">
    <citation type="journal article" date="2008" name="Science">
        <title>The Physcomitrella genome reveals evolutionary insights into the conquest of land by plants.</title>
        <authorList>
            <person name="Rensing S."/>
            <person name="Lang D."/>
            <person name="Zimmer A."/>
            <person name="Terry A."/>
            <person name="Salamov A."/>
            <person name="Shapiro H."/>
            <person name="Nishiyama T."/>
            <person name="Perroud P.-F."/>
            <person name="Lindquist E."/>
            <person name="Kamisugi Y."/>
            <person name="Tanahashi T."/>
            <person name="Sakakibara K."/>
            <person name="Fujita T."/>
            <person name="Oishi K."/>
            <person name="Shin-I T."/>
            <person name="Kuroki Y."/>
            <person name="Toyoda A."/>
            <person name="Suzuki Y."/>
            <person name="Hashimoto A."/>
            <person name="Yamaguchi K."/>
            <person name="Sugano A."/>
            <person name="Kohara Y."/>
            <person name="Fujiyama A."/>
            <person name="Anterola A."/>
            <person name="Aoki S."/>
            <person name="Ashton N."/>
            <person name="Barbazuk W.B."/>
            <person name="Barker E."/>
            <person name="Bennetzen J."/>
            <person name="Bezanilla M."/>
            <person name="Blankenship R."/>
            <person name="Cho S.H."/>
            <person name="Dutcher S."/>
            <person name="Estelle M."/>
            <person name="Fawcett J.A."/>
            <person name="Gundlach H."/>
            <person name="Hanada K."/>
            <person name="Heyl A."/>
            <person name="Hicks K.A."/>
            <person name="Hugh J."/>
            <person name="Lohr M."/>
            <person name="Mayer K."/>
            <person name="Melkozernov A."/>
            <person name="Murata T."/>
            <person name="Nelson D."/>
            <person name="Pils B."/>
            <person name="Prigge M."/>
            <person name="Reiss B."/>
            <person name="Renner T."/>
            <person name="Rombauts S."/>
            <person name="Rushton P."/>
            <person name="Sanderfoot A."/>
            <person name="Schween G."/>
            <person name="Shiu S.-H."/>
            <person name="Stueber K."/>
            <person name="Theodoulou F.L."/>
            <person name="Tu H."/>
            <person name="Van de Peer Y."/>
            <person name="Verrier P.J."/>
            <person name="Waters E."/>
            <person name="Wood A."/>
            <person name="Yang L."/>
            <person name="Cove D."/>
            <person name="Cuming A."/>
            <person name="Hasebe M."/>
            <person name="Lucas S."/>
            <person name="Mishler D.B."/>
            <person name="Reski R."/>
            <person name="Grigoriev I."/>
            <person name="Quatrano R.S."/>
            <person name="Boore J.L."/>
        </authorList>
    </citation>
    <scope>NUCLEOTIDE SEQUENCE [LARGE SCALE GENOMIC DNA]</scope>
    <source>
        <strain evidence="3 4">cv. Gransden 2004</strain>
    </source>
</reference>
<keyword evidence="4" id="KW-1185">Reference proteome</keyword>
<dbReference type="Proteomes" id="UP000006727">
    <property type="component" value="Chromosome 2"/>
</dbReference>
<dbReference type="AlphaFoldDB" id="A0A2K1L4E5"/>
<name>A0A2K1L4E5_PHYPA</name>
<dbReference type="InParanoid" id="A0A2K1L4E5"/>
<evidence type="ECO:0000313" key="3">
    <source>
        <dbReference type="EnsemblPlants" id="Pp3c2_35906V3.1"/>
    </source>
</evidence>
<gene>
    <name evidence="2" type="ORF">PHYPA_003689</name>
</gene>
<proteinExistence type="predicted"/>
<accession>A0A2K1L4E5</accession>
<dbReference type="EMBL" id="ABEU02000002">
    <property type="protein sequence ID" value="PNR60896.1"/>
    <property type="molecule type" value="Genomic_DNA"/>
</dbReference>
<dbReference type="Pfam" id="PF06421">
    <property type="entry name" value="LepA_C"/>
    <property type="match status" value="1"/>
</dbReference>
<sequence length="96" mass="10714">MGVVSNCGGHGYPLIRIRLHYPPVFYFQRALIESPGFCLAGSSDSDSILVHHYGGGDVSRQRELLDNQNEGKEQMKRVVTLDVSQKAIHLLFKNSN</sequence>
<dbReference type="EnsemblPlants" id="Pp3c2_35906V3.1">
    <property type="protein sequence ID" value="Pp3c2_35906V3.1"/>
    <property type="gene ID" value="Pp3c2_35906"/>
</dbReference>
<dbReference type="InterPro" id="IPR013842">
    <property type="entry name" value="LepA_CTD"/>
</dbReference>
<reference evidence="2 4" key="2">
    <citation type="journal article" date="2018" name="Plant J.">
        <title>The Physcomitrella patens chromosome-scale assembly reveals moss genome structure and evolution.</title>
        <authorList>
            <person name="Lang D."/>
            <person name="Ullrich K.K."/>
            <person name="Murat F."/>
            <person name="Fuchs J."/>
            <person name="Jenkins J."/>
            <person name="Haas F.B."/>
            <person name="Piednoel M."/>
            <person name="Gundlach H."/>
            <person name="Van Bel M."/>
            <person name="Meyberg R."/>
            <person name="Vives C."/>
            <person name="Morata J."/>
            <person name="Symeonidi A."/>
            <person name="Hiss M."/>
            <person name="Muchero W."/>
            <person name="Kamisugi Y."/>
            <person name="Saleh O."/>
            <person name="Blanc G."/>
            <person name="Decker E.L."/>
            <person name="van Gessel N."/>
            <person name="Grimwood J."/>
            <person name="Hayes R.D."/>
            <person name="Graham S.W."/>
            <person name="Gunter L.E."/>
            <person name="McDaniel S.F."/>
            <person name="Hoernstein S.N.W."/>
            <person name="Larsson A."/>
            <person name="Li F.W."/>
            <person name="Perroud P.F."/>
            <person name="Phillips J."/>
            <person name="Ranjan P."/>
            <person name="Rokshar D.S."/>
            <person name="Rothfels C.J."/>
            <person name="Schneider L."/>
            <person name="Shu S."/>
            <person name="Stevenson D.W."/>
            <person name="Thummler F."/>
            <person name="Tillich M."/>
            <person name="Villarreal Aguilar J.C."/>
            <person name="Widiez T."/>
            <person name="Wong G.K."/>
            <person name="Wymore A."/>
            <person name="Zhang Y."/>
            <person name="Zimmer A.D."/>
            <person name="Quatrano R.S."/>
            <person name="Mayer K.F.X."/>
            <person name="Goodstein D."/>
            <person name="Casacuberta J.M."/>
            <person name="Vandepoele K."/>
            <person name="Reski R."/>
            <person name="Cuming A.C."/>
            <person name="Tuskan G.A."/>
            <person name="Maumus F."/>
            <person name="Salse J."/>
            <person name="Schmutz J."/>
            <person name="Rensing S.A."/>
        </authorList>
    </citation>
    <scope>NUCLEOTIDE SEQUENCE [LARGE SCALE GENOMIC DNA]</scope>
    <source>
        <strain evidence="3 4">cv. Gransden 2004</strain>
    </source>
</reference>
<reference evidence="3" key="3">
    <citation type="submission" date="2020-12" db="UniProtKB">
        <authorList>
            <consortium name="EnsemblPlants"/>
        </authorList>
    </citation>
    <scope>IDENTIFICATION</scope>
</reference>
<protein>
    <recommendedName>
        <fullName evidence="1">GTP-binding protein LepA C-terminal domain-containing protein</fullName>
    </recommendedName>
</protein>
<evidence type="ECO:0000313" key="2">
    <source>
        <dbReference type="EMBL" id="PNR60896.1"/>
    </source>
</evidence>
<evidence type="ECO:0000313" key="4">
    <source>
        <dbReference type="Proteomes" id="UP000006727"/>
    </source>
</evidence>
<dbReference type="Gramene" id="Pp3c2_35906V3.1">
    <property type="protein sequence ID" value="Pp3c2_35906V3.1"/>
    <property type="gene ID" value="Pp3c2_35906"/>
</dbReference>